<keyword evidence="1" id="KW-0812">Transmembrane</keyword>
<dbReference type="OrthoDB" id="1083123at2"/>
<protein>
    <submittedName>
        <fullName evidence="2">Uncharacterized protein</fullName>
    </submittedName>
</protein>
<dbReference type="RefSeq" id="WP_016274794.1">
    <property type="nucleotide sequence ID" value="NZ_JANKBR010000030.1"/>
</dbReference>
<reference evidence="2 3" key="1">
    <citation type="submission" date="2013-04" db="EMBL/GenBank/DDBJ databases">
        <title>The Genome Sequence of Bacteroides massiliensis dnLKV3.</title>
        <authorList>
            <consortium name="The Broad Institute Genomics Platform"/>
            <consortium name="The Broad Institute Genome Sequencing Center for Infectious Disease"/>
            <person name="Earl A."/>
            <person name="Xavier R."/>
            <person name="Kuhn K."/>
            <person name="Stappenbeck T."/>
            <person name="Walker B."/>
            <person name="Young S."/>
            <person name="Zeng Q."/>
            <person name="Gargeya S."/>
            <person name="Fitzgerald M."/>
            <person name="Haas B."/>
            <person name="Abouelleil A."/>
            <person name="Allen A.W."/>
            <person name="Alvarado L."/>
            <person name="Arachchi H.M."/>
            <person name="Berlin A.M."/>
            <person name="Chapman S.B."/>
            <person name="Gainer-Dewar J."/>
            <person name="Goldberg J."/>
            <person name="Griggs A."/>
            <person name="Gujja S."/>
            <person name="Hansen M."/>
            <person name="Howarth C."/>
            <person name="Imamovic A."/>
            <person name="Ireland A."/>
            <person name="Larimer J."/>
            <person name="McCowan C."/>
            <person name="Murphy C."/>
            <person name="Pearson M."/>
            <person name="Poon T.W."/>
            <person name="Priest M."/>
            <person name="Roberts A."/>
            <person name="Saif S."/>
            <person name="Shea T."/>
            <person name="Sisk P."/>
            <person name="Sykes S."/>
            <person name="Wortman J."/>
            <person name="Nusbaum C."/>
            <person name="Birren B."/>
        </authorList>
    </citation>
    <scope>NUCLEOTIDE SEQUENCE [LARGE SCALE GENOMIC DNA]</scope>
    <source>
        <strain evidence="3">dnLKV3</strain>
    </source>
</reference>
<feature type="transmembrane region" description="Helical" evidence="1">
    <location>
        <begin position="12"/>
        <end position="30"/>
    </location>
</feature>
<evidence type="ECO:0000256" key="1">
    <source>
        <dbReference type="SAM" id="Phobius"/>
    </source>
</evidence>
<name>R9ILV3_9BACT</name>
<keyword evidence="3" id="KW-1185">Reference proteome</keyword>
<feature type="transmembrane region" description="Helical" evidence="1">
    <location>
        <begin position="36"/>
        <end position="62"/>
    </location>
</feature>
<comment type="caution">
    <text evidence="2">The sequence shown here is derived from an EMBL/GenBank/DDBJ whole genome shotgun (WGS) entry which is preliminary data.</text>
</comment>
<evidence type="ECO:0000313" key="2">
    <source>
        <dbReference type="EMBL" id="EOS16629.1"/>
    </source>
</evidence>
<keyword evidence="1" id="KW-1133">Transmembrane helix</keyword>
<organism evidence="2 3">
    <name type="scientific">Phocaeicola sartorii</name>
    <dbReference type="NCBI Taxonomy" id="671267"/>
    <lineage>
        <taxon>Bacteria</taxon>
        <taxon>Pseudomonadati</taxon>
        <taxon>Bacteroidota</taxon>
        <taxon>Bacteroidia</taxon>
        <taxon>Bacteroidales</taxon>
        <taxon>Bacteroidaceae</taxon>
        <taxon>Phocaeicola</taxon>
    </lineage>
</organism>
<dbReference type="AlphaFoldDB" id="R9ILV3"/>
<feature type="transmembrane region" description="Helical" evidence="1">
    <location>
        <begin position="137"/>
        <end position="155"/>
    </location>
</feature>
<evidence type="ECO:0000313" key="3">
    <source>
        <dbReference type="Proteomes" id="UP000014200"/>
    </source>
</evidence>
<feature type="transmembrane region" description="Helical" evidence="1">
    <location>
        <begin position="161"/>
        <end position="177"/>
    </location>
</feature>
<gene>
    <name evidence="2" type="ORF">C802_00308</name>
</gene>
<dbReference type="EMBL" id="ASSP01000003">
    <property type="protein sequence ID" value="EOS16629.1"/>
    <property type="molecule type" value="Genomic_DNA"/>
</dbReference>
<dbReference type="HOGENOM" id="CLU_1407095_0_0_10"/>
<proteinExistence type="predicted"/>
<accession>R9ILV3</accession>
<dbReference type="STRING" id="1235788.C802_00308"/>
<sequence length="202" mass="23713">MEFNYYDLLSRIIIGYFTLMASLYAFDISYNEDYSIAYIAAAFVVGYFINAVSSLLESFWFWTIGGKPSDKLLTINKKKKYTGISKVRLYNATAIIERLKKDAHSKSPTTGELFSIAKRACNGNKDCRIPVFSAQYAFSRVLLTAFTIVTLFLLWSHFDDWRYYFLIIPWLVFWNRFKERGYYYAREVLTEYMKNSEQTVAK</sequence>
<dbReference type="Proteomes" id="UP000014200">
    <property type="component" value="Unassembled WGS sequence"/>
</dbReference>
<keyword evidence="1" id="KW-0472">Membrane</keyword>